<proteinExistence type="predicted"/>
<comment type="caution">
    <text evidence="1">The sequence shown here is derived from an EMBL/GenBank/DDBJ whole genome shotgun (WGS) entry which is preliminary data.</text>
</comment>
<dbReference type="Proteomes" id="UP001501638">
    <property type="component" value="Unassembled WGS sequence"/>
</dbReference>
<organism evidence="1 2">
    <name type="scientific">Streptomyces macrosporus</name>
    <dbReference type="NCBI Taxonomy" id="44032"/>
    <lineage>
        <taxon>Bacteria</taxon>
        <taxon>Bacillati</taxon>
        <taxon>Actinomycetota</taxon>
        <taxon>Actinomycetes</taxon>
        <taxon>Kitasatosporales</taxon>
        <taxon>Streptomycetaceae</taxon>
        <taxon>Streptomyces</taxon>
    </lineage>
</organism>
<dbReference type="EMBL" id="BAAASZ010000006">
    <property type="protein sequence ID" value="GAA2428247.1"/>
    <property type="molecule type" value="Genomic_DNA"/>
</dbReference>
<name>A0ABN3JEJ2_9ACTN</name>
<sequence>MRVSGGNGGPLVQDRVALDEIELYGELMIAASTAAEERLSPARIDEVLRVGRDAERTA</sequence>
<keyword evidence="2" id="KW-1185">Reference proteome</keyword>
<accession>A0ABN3JEJ2</accession>
<evidence type="ECO:0000313" key="2">
    <source>
        <dbReference type="Proteomes" id="UP001501638"/>
    </source>
</evidence>
<evidence type="ECO:0000313" key="1">
    <source>
        <dbReference type="EMBL" id="GAA2428247.1"/>
    </source>
</evidence>
<protein>
    <submittedName>
        <fullName evidence="1">Uncharacterized protein</fullName>
    </submittedName>
</protein>
<gene>
    <name evidence="1" type="ORF">GCM10010405_08580</name>
</gene>
<reference evidence="1 2" key="1">
    <citation type="journal article" date="2019" name="Int. J. Syst. Evol. Microbiol.">
        <title>The Global Catalogue of Microorganisms (GCM) 10K type strain sequencing project: providing services to taxonomists for standard genome sequencing and annotation.</title>
        <authorList>
            <consortium name="The Broad Institute Genomics Platform"/>
            <consortium name="The Broad Institute Genome Sequencing Center for Infectious Disease"/>
            <person name="Wu L."/>
            <person name="Ma J."/>
        </authorList>
    </citation>
    <scope>NUCLEOTIDE SEQUENCE [LARGE SCALE GENOMIC DNA]</scope>
    <source>
        <strain evidence="1 2">JCM 6305</strain>
    </source>
</reference>